<dbReference type="InterPro" id="IPR036291">
    <property type="entry name" value="NAD(P)-bd_dom_sf"/>
</dbReference>
<dbReference type="STRING" id="1148509.SAMN05216222_5272"/>
<feature type="domain" description="PRISE-like Rossmann-fold" evidence="1">
    <location>
        <begin position="54"/>
        <end position="349"/>
    </location>
</feature>
<dbReference type="InterPro" id="IPR055222">
    <property type="entry name" value="PRISE-like_Rossmann-fold"/>
</dbReference>
<accession>A0A1H2BL04</accession>
<reference evidence="2 3" key="1">
    <citation type="submission" date="2016-10" db="EMBL/GenBank/DDBJ databases">
        <authorList>
            <person name="de Groot N.N."/>
        </authorList>
    </citation>
    <scope>NUCLEOTIDE SEQUENCE [LARGE SCALE GENOMIC DNA]</scope>
    <source>
        <strain evidence="2 3">LMG 26867</strain>
    </source>
</reference>
<dbReference type="Gene3D" id="3.40.50.720">
    <property type="entry name" value="NAD(P)-binding Rossmann-like Domain"/>
    <property type="match status" value="1"/>
</dbReference>
<dbReference type="Proteomes" id="UP000198481">
    <property type="component" value="Chromosome I"/>
</dbReference>
<sequence length="349" mass="38217">MNTHLHALVVGASGIIGNAVVETLVADPQWSVRALRRSLNPDVDSIECDLTDAAATKAALADVSDITHVFFAAYQPNGNALTEAQTNAAMLRNVLDGLKAAGASVQRVVLYQGAKVYGGHLGGPVPTPFYEDASRHLAANLYFAQEDVLRERQLAGELEYSILRPDAVLGDIAGNPFNIAMVIGAYAALCRESGVPLKFPGSPHTYRGIYAQLTDARWLGRASLWAATADSARNEAFNLVGEPFRWNHLWKKLGEALDLPIDEPQPMSMSTHMADQADVWQHLAEKHDLQPIPYAQLVNWGFGDFVFNFQQDLLSDMGKIRRAGFTEPMHTEVALLEMIASLRAKRFLP</sequence>
<evidence type="ECO:0000313" key="3">
    <source>
        <dbReference type="Proteomes" id="UP000198481"/>
    </source>
</evidence>
<name>A0A1H2BL04_9PSED</name>
<dbReference type="CDD" id="cd08948">
    <property type="entry name" value="5beta-POR_like_SDR_a"/>
    <property type="match status" value="1"/>
</dbReference>
<protein>
    <submittedName>
        <fullName evidence="2">Nucleoside-diphosphate-sugar epimerase</fullName>
    </submittedName>
</protein>
<dbReference type="PANTHER" id="PTHR32487:SF0">
    <property type="entry name" value="3-OXO-DELTA(4,5)-STEROID 5-BETA-REDUCTASE"/>
    <property type="match status" value="1"/>
</dbReference>
<proteinExistence type="predicted"/>
<dbReference type="EMBL" id="LT629762">
    <property type="protein sequence ID" value="SDT58814.1"/>
    <property type="molecule type" value="Genomic_DNA"/>
</dbReference>
<dbReference type="SUPFAM" id="SSF51735">
    <property type="entry name" value="NAD(P)-binding Rossmann-fold domains"/>
    <property type="match status" value="1"/>
</dbReference>
<dbReference type="AlphaFoldDB" id="A0A1H2BL04"/>
<dbReference type="Pfam" id="PF22917">
    <property type="entry name" value="PRISE"/>
    <property type="match status" value="1"/>
</dbReference>
<dbReference type="PANTHER" id="PTHR32487">
    <property type="entry name" value="3-OXO-DELTA(4,5)-STEROID 5-BETA-REDUCTASE"/>
    <property type="match status" value="1"/>
</dbReference>
<evidence type="ECO:0000313" key="2">
    <source>
        <dbReference type="EMBL" id="SDT58814.1"/>
    </source>
</evidence>
<dbReference type="RefSeq" id="WP_092280739.1">
    <property type="nucleotide sequence ID" value="NZ_LT629762.1"/>
</dbReference>
<gene>
    <name evidence="2" type="ORF">SAMN05216222_5272</name>
</gene>
<organism evidence="2 3">
    <name type="scientific">Pseudomonas prosekii</name>
    <dbReference type="NCBI Taxonomy" id="1148509"/>
    <lineage>
        <taxon>Bacteria</taxon>
        <taxon>Pseudomonadati</taxon>
        <taxon>Pseudomonadota</taxon>
        <taxon>Gammaproteobacteria</taxon>
        <taxon>Pseudomonadales</taxon>
        <taxon>Pseudomonadaceae</taxon>
        <taxon>Pseudomonas</taxon>
    </lineage>
</organism>
<evidence type="ECO:0000259" key="1">
    <source>
        <dbReference type="Pfam" id="PF22917"/>
    </source>
</evidence>